<evidence type="ECO:0000256" key="19">
    <source>
        <dbReference type="ARBA" id="ARBA00036661"/>
    </source>
</evidence>
<dbReference type="GO" id="GO:0015870">
    <property type="term" value="P:acetylcholine transport"/>
    <property type="evidence" value="ECO:0007669"/>
    <property type="project" value="Ensembl"/>
</dbReference>
<dbReference type="GO" id="GO:0019534">
    <property type="term" value="F:toxin transmembrane transporter activity"/>
    <property type="evidence" value="ECO:0007669"/>
    <property type="project" value="Ensembl"/>
</dbReference>
<dbReference type="GO" id="GO:0016323">
    <property type="term" value="C:basolateral plasma membrane"/>
    <property type="evidence" value="ECO:0007669"/>
    <property type="project" value="UniProtKB-SubCell"/>
</dbReference>
<dbReference type="GO" id="GO:0097638">
    <property type="term" value="P:L-arginine import across plasma membrane"/>
    <property type="evidence" value="ECO:0007669"/>
    <property type="project" value="Ensembl"/>
</dbReference>
<evidence type="ECO:0000256" key="1">
    <source>
        <dbReference type="ARBA" id="ARBA00004554"/>
    </source>
</evidence>
<dbReference type="Gene3D" id="1.20.1250.20">
    <property type="entry name" value="MFS general substrate transporter like domains"/>
    <property type="match status" value="1"/>
</dbReference>
<evidence type="ECO:0000256" key="13">
    <source>
        <dbReference type="ARBA" id="ARBA00035901"/>
    </source>
</evidence>
<proteinExistence type="inferred from homology"/>
<dbReference type="GO" id="GO:0015101">
    <property type="term" value="F:organic cation transmembrane transporter activity"/>
    <property type="evidence" value="ECO:0000318"/>
    <property type="project" value="GO_Central"/>
</dbReference>
<evidence type="ECO:0000256" key="6">
    <source>
        <dbReference type="ARBA" id="ARBA00022989"/>
    </source>
</evidence>
<evidence type="ECO:0000256" key="21">
    <source>
        <dbReference type="ARBA" id="ARBA00036778"/>
    </source>
</evidence>
<evidence type="ECO:0000256" key="2">
    <source>
        <dbReference type="ARBA" id="ARBA00009203"/>
    </source>
</evidence>
<comment type="catalytic activity">
    <reaction evidence="20">
        <text>guanidine(out) = guanidine(in)</text>
        <dbReference type="Rhea" id="RHEA:73883"/>
        <dbReference type="ChEBI" id="CHEBI:30087"/>
    </reaction>
</comment>
<comment type="similarity">
    <text evidence="2">Belongs to the major facilitator (TC 2.A.1) superfamily. Organic cation transporter (TC 2.A.1.19) family.</text>
</comment>
<dbReference type="Ensembl" id="ENSOANT00000061590.1">
    <property type="protein sequence ID" value="ENSOANP00000053125.1"/>
    <property type="gene ID" value="ENSOANG00000007295.4"/>
</dbReference>
<dbReference type="SUPFAM" id="SSF103473">
    <property type="entry name" value="MFS general substrate transporter"/>
    <property type="match status" value="1"/>
</dbReference>
<dbReference type="GO" id="GO:0005275">
    <property type="term" value="F:amine transmembrane transporter activity"/>
    <property type="evidence" value="ECO:0007669"/>
    <property type="project" value="Ensembl"/>
</dbReference>
<comment type="catalytic activity">
    <reaction evidence="24">
        <text>histamine(out) = histamine(in)</text>
        <dbReference type="Rhea" id="RHEA:73879"/>
        <dbReference type="ChEBI" id="CHEBI:58432"/>
    </reaction>
</comment>
<evidence type="ECO:0000256" key="3">
    <source>
        <dbReference type="ARBA" id="ARBA00022448"/>
    </source>
</evidence>
<feature type="domain" description="Major facilitator superfamily (MFS) profile" evidence="26">
    <location>
        <begin position="108"/>
        <end position="517"/>
    </location>
</feature>
<dbReference type="GO" id="GO:0015220">
    <property type="term" value="F:choline transmembrane transporter activity"/>
    <property type="evidence" value="ECO:0007669"/>
    <property type="project" value="Ensembl"/>
</dbReference>
<comment type="catalytic activity">
    <reaction evidence="14">
        <text>putrescine(out) = putrescine(in)</text>
        <dbReference type="Rhea" id="RHEA:72135"/>
        <dbReference type="ChEBI" id="CHEBI:326268"/>
    </reaction>
</comment>
<accession>A0A6I8PEJ3</accession>
<reference evidence="27" key="3">
    <citation type="submission" date="2025-09" db="UniProtKB">
        <authorList>
            <consortium name="Ensembl"/>
        </authorList>
    </citation>
    <scope>IDENTIFICATION</scope>
    <source>
        <strain evidence="27">Glennie</strain>
    </source>
</reference>
<keyword evidence="4" id="KW-1003">Cell membrane</keyword>
<keyword evidence="3" id="KW-0813">Transport</keyword>
<feature type="transmembrane region" description="Helical" evidence="25">
    <location>
        <begin position="403"/>
        <end position="422"/>
    </location>
</feature>
<dbReference type="AlphaFoldDB" id="A0A6I8PEJ3"/>
<dbReference type="GO" id="GO:0048241">
    <property type="term" value="P:epinephrine transport"/>
    <property type="evidence" value="ECO:0007669"/>
    <property type="project" value="Ensembl"/>
</dbReference>
<feature type="transmembrane region" description="Helical" evidence="25">
    <location>
        <begin position="176"/>
        <end position="196"/>
    </location>
</feature>
<dbReference type="GO" id="GO:0098793">
    <property type="term" value="C:presynapse"/>
    <property type="evidence" value="ECO:0007669"/>
    <property type="project" value="GOC"/>
</dbReference>
<sequence length="597" mass="66748">MPALDDLLEHVGEFGRFQQQTFFFLCLLSASFTPIYVGIVFLGFTPEHRCLNPGVSELSGRCGWSREEELNRTVPGLGSPGGAFTRQCRRFDVDWNRSSLSCDDPLARAGNRSAIPLAPCRDGWVYDTAGSSIVTEFNLVCDDSWKVDAFQSSVNMGFFIGSLSIGYIADRFGRKLCLLVTIFINSVSGVLMAFSPNYVSMLIFRLLQGVVSKGSWTSAYILITEFVGLSYRRTVAILYQGAFTFGLVVLSGVAYAVPHWRWLQLAVTLPSFFFLLYYWCLPESPRWLLSQNRNQEALEIVDHIGQRNGKRLPDSMKTLSLEEDTSEKRNPSFVDLFSTPQMRKHTFILMYNWFTSSVLYQGLIMYMGATGGNLYLDFFYSALMEFPSALIIILTIDRIGRRFPWALSNLVAGAACLVATFIPGDLSWLKTVVACLGRMGITMAFEMVCLVNAELYPTFVRNLGVMVCSSLCDIGGIITPFIVFRLTEVWHELPLILFGVVGLIAGGTVLLLPETKGKKLPETIEDAENLKRYSCVIYLADFAVPLTSVPFSKITSPPEGEDQRKVDLSSNPNIGVSKKLRIRSEVCPRMSWRRPAV</sequence>
<evidence type="ECO:0000256" key="12">
    <source>
        <dbReference type="ARBA" id="ARBA00035897"/>
    </source>
</evidence>
<dbReference type="GO" id="GO:0061459">
    <property type="term" value="F:L-arginine transmembrane transporter activity"/>
    <property type="evidence" value="ECO:0007669"/>
    <property type="project" value="Ensembl"/>
</dbReference>
<dbReference type="GO" id="GO:0006811">
    <property type="term" value="P:monoatomic ion transport"/>
    <property type="evidence" value="ECO:0007669"/>
    <property type="project" value="UniProtKB-KW"/>
</dbReference>
<evidence type="ECO:0000259" key="26">
    <source>
        <dbReference type="PROSITE" id="PS50850"/>
    </source>
</evidence>
<gene>
    <name evidence="27" type="primary">SLC22A2</name>
</gene>
<keyword evidence="6 25" id="KW-1133">Transmembrane helix</keyword>
<evidence type="ECO:0000256" key="8">
    <source>
        <dbReference type="ARBA" id="ARBA00023136"/>
    </source>
</evidence>
<dbReference type="GO" id="GO:0015132">
    <property type="term" value="F:prostaglandin transmembrane transporter activity"/>
    <property type="evidence" value="ECO:0007669"/>
    <property type="project" value="Ensembl"/>
</dbReference>
<dbReference type="InParanoid" id="A0A6I8PEJ3"/>
<dbReference type="InterPro" id="IPR004749">
    <property type="entry name" value="Orgcat_transp/SVOP"/>
</dbReference>
<feature type="transmembrane region" description="Helical" evidence="25">
    <location>
        <begin position="235"/>
        <end position="256"/>
    </location>
</feature>
<evidence type="ECO:0000256" key="23">
    <source>
        <dbReference type="ARBA" id="ARBA00036978"/>
    </source>
</evidence>
<evidence type="ECO:0000256" key="16">
    <source>
        <dbReference type="ARBA" id="ARBA00036470"/>
    </source>
</evidence>
<keyword evidence="8 25" id="KW-0472">Membrane</keyword>
<keyword evidence="9" id="KW-0325">Glycoprotein</keyword>
<dbReference type="GO" id="GO:0015651">
    <property type="term" value="F:quaternary ammonium group transmembrane transporter activity"/>
    <property type="evidence" value="ECO:0007669"/>
    <property type="project" value="Ensembl"/>
</dbReference>
<dbReference type="PROSITE" id="PS00216">
    <property type="entry name" value="SUGAR_TRANSPORT_1"/>
    <property type="match status" value="2"/>
</dbReference>
<comment type="catalytic activity">
    <reaction evidence="21">
        <text>acetylcholine(in) = acetylcholine(out)</text>
        <dbReference type="Rhea" id="RHEA:74663"/>
        <dbReference type="ChEBI" id="CHEBI:15355"/>
    </reaction>
</comment>
<dbReference type="NCBIfam" id="TIGR00898">
    <property type="entry name" value="2A0119"/>
    <property type="match status" value="1"/>
</dbReference>
<feature type="transmembrane region" description="Helical" evidence="25">
    <location>
        <begin position="428"/>
        <end position="451"/>
    </location>
</feature>
<comment type="catalytic activity">
    <reaction evidence="16">
        <text>serotonin(out) = serotonin(in)</text>
        <dbReference type="Rhea" id="RHEA:73867"/>
        <dbReference type="ChEBI" id="CHEBI:350546"/>
    </reaction>
</comment>
<evidence type="ECO:0000256" key="20">
    <source>
        <dbReference type="ARBA" id="ARBA00036754"/>
    </source>
</evidence>
<reference evidence="27 28" key="1">
    <citation type="journal article" date="2008" name="Nature">
        <title>Genome analysis of the platypus reveals unique signatures of evolution.</title>
        <authorList>
            <person name="Warren W.C."/>
            <person name="Hillier L.W."/>
            <person name="Marshall Graves J.A."/>
            <person name="Birney E."/>
            <person name="Ponting C.P."/>
            <person name="Grutzner F."/>
            <person name="Belov K."/>
            <person name="Miller W."/>
            <person name="Clarke L."/>
            <person name="Chinwalla A.T."/>
            <person name="Yang S.P."/>
            <person name="Heger A."/>
            <person name="Locke D.P."/>
            <person name="Miethke P."/>
            <person name="Waters P.D."/>
            <person name="Veyrunes F."/>
            <person name="Fulton L."/>
            <person name="Fulton B."/>
            <person name="Graves T."/>
            <person name="Wallis J."/>
            <person name="Puente X.S."/>
            <person name="Lopez-Otin C."/>
            <person name="Ordonez G.R."/>
            <person name="Eichler E.E."/>
            <person name="Chen L."/>
            <person name="Cheng Z."/>
            <person name="Deakin J.E."/>
            <person name="Alsop A."/>
            <person name="Thompson K."/>
            <person name="Kirby P."/>
            <person name="Papenfuss A.T."/>
            <person name="Wakefield M.J."/>
            <person name="Olender T."/>
            <person name="Lancet D."/>
            <person name="Huttley G.A."/>
            <person name="Smit A.F."/>
            <person name="Pask A."/>
            <person name="Temple-Smith P."/>
            <person name="Batzer M.A."/>
            <person name="Walker J.A."/>
            <person name="Konkel M.K."/>
            <person name="Harris R.S."/>
            <person name="Whittington C.M."/>
            <person name="Wong E.S."/>
            <person name="Gemmell N.J."/>
            <person name="Buschiazzo E."/>
            <person name="Vargas Jentzsch I.M."/>
            <person name="Merkel A."/>
            <person name="Schmitz J."/>
            <person name="Zemann A."/>
            <person name="Churakov G."/>
            <person name="Kriegs J.O."/>
            <person name="Brosius J."/>
            <person name="Murchison E.P."/>
            <person name="Sachidanandam R."/>
            <person name="Smith C."/>
            <person name="Hannon G.J."/>
            <person name="Tsend-Ayush E."/>
            <person name="McMillan D."/>
            <person name="Attenborough R."/>
            <person name="Rens W."/>
            <person name="Ferguson-Smith M."/>
            <person name="Lefevre C.M."/>
            <person name="Sharp J.A."/>
            <person name="Nicholas K.R."/>
            <person name="Ray D.A."/>
            <person name="Kube M."/>
            <person name="Reinhardt R."/>
            <person name="Pringle T.H."/>
            <person name="Taylor J."/>
            <person name="Jones R.C."/>
            <person name="Nixon B."/>
            <person name="Dacheux J.L."/>
            <person name="Niwa H."/>
            <person name="Sekita Y."/>
            <person name="Huang X."/>
            <person name="Stark A."/>
            <person name="Kheradpour P."/>
            <person name="Kellis M."/>
            <person name="Flicek P."/>
            <person name="Chen Y."/>
            <person name="Webber C."/>
            <person name="Hardison R."/>
            <person name="Nelson J."/>
            <person name="Hallsworth-Pepin K."/>
            <person name="Delehaunty K."/>
            <person name="Markovic C."/>
            <person name="Minx P."/>
            <person name="Feng Y."/>
            <person name="Kremitzki C."/>
            <person name="Mitreva M."/>
            <person name="Glasscock J."/>
            <person name="Wylie T."/>
            <person name="Wohldmann P."/>
            <person name="Thiru P."/>
            <person name="Nhan M.N."/>
            <person name="Pohl C.S."/>
            <person name="Smith S.M."/>
            <person name="Hou S."/>
            <person name="Nefedov M."/>
            <person name="de Jong P.J."/>
            <person name="Renfree M.B."/>
            <person name="Mardis E.R."/>
            <person name="Wilson R.K."/>
        </authorList>
    </citation>
    <scope>NUCLEOTIDE SEQUENCE [LARGE SCALE GENOMIC DNA]</scope>
    <source>
        <strain evidence="27 28">Glennie</strain>
    </source>
</reference>
<comment type="catalytic activity">
    <reaction evidence="11">
        <text>1-methylnicotinamide(out) = 1-methylnicotinamide(in)</text>
        <dbReference type="Rhea" id="RHEA:73859"/>
        <dbReference type="ChEBI" id="CHEBI:16797"/>
    </reaction>
</comment>
<comment type="catalytic activity">
    <reaction evidence="18">
        <text>spermidine(in) = spermidine(out)</text>
        <dbReference type="Rhea" id="RHEA:35039"/>
        <dbReference type="ChEBI" id="CHEBI:57834"/>
    </reaction>
</comment>
<comment type="catalytic activity">
    <reaction evidence="15">
        <text>prostaglandin E2(out) = prostaglandin E2(in)</text>
        <dbReference type="Rhea" id="RHEA:50984"/>
        <dbReference type="ChEBI" id="CHEBI:606564"/>
    </reaction>
</comment>
<evidence type="ECO:0000256" key="18">
    <source>
        <dbReference type="ARBA" id="ARBA00036490"/>
    </source>
</evidence>
<keyword evidence="28" id="KW-1185">Reference proteome</keyword>
<dbReference type="GO" id="GO:0042910">
    <property type="term" value="F:xenobiotic transmembrane transporter activity"/>
    <property type="evidence" value="ECO:0007669"/>
    <property type="project" value="Ensembl"/>
</dbReference>
<name>A0A6I8PEJ3_ORNAN</name>
<dbReference type="GO" id="GO:0015562">
    <property type="term" value="F:efflux transmembrane transporter activity"/>
    <property type="evidence" value="ECO:0007669"/>
    <property type="project" value="Ensembl"/>
</dbReference>
<dbReference type="GO" id="GO:0015695">
    <property type="term" value="P:organic cation transport"/>
    <property type="evidence" value="ECO:0000318"/>
    <property type="project" value="GO_Central"/>
</dbReference>
<dbReference type="FunCoup" id="A0A6I8PEJ3">
    <property type="interactions" value="123"/>
</dbReference>
<dbReference type="PANTHER" id="PTHR24064">
    <property type="entry name" value="SOLUTE CARRIER FAMILY 22 MEMBER"/>
    <property type="match status" value="1"/>
</dbReference>
<dbReference type="InterPro" id="IPR005829">
    <property type="entry name" value="Sugar_transporter_CS"/>
</dbReference>
<dbReference type="GO" id="GO:1990748">
    <property type="term" value="P:cellular detoxification"/>
    <property type="evidence" value="ECO:0007669"/>
    <property type="project" value="Ensembl"/>
</dbReference>
<comment type="catalytic activity">
    <reaction evidence="12">
        <text>(R)-adrenaline(out) = (R)-adrenaline(in)</text>
        <dbReference type="Rhea" id="RHEA:73875"/>
        <dbReference type="ChEBI" id="CHEBI:71406"/>
    </reaction>
</comment>
<comment type="catalytic activity">
    <reaction evidence="22">
        <text>thiamine(in) = thiamine(out)</text>
        <dbReference type="Rhea" id="RHEA:34919"/>
        <dbReference type="ChEBI" id="CHEBI:18385"/>
    </reaction>
</comment>
<feature type="transmembrane region" description="Helical" evidence="25">
    <location>
        <begin position="21"/>
        <end position="44"/>
    </location>
</feature>
<keyword evidence="5 25" id="KW-0812">Transmembrane</keyword>
<dbReference type="Bgee" id="ENSOANG00000007295">
    <property type="expression patterns" value="Expressed in adult mammalian kidney and 2 other cell types or tissues"/>
</dbReference>
<dbReference type="GO" id="GO:0051615">
    <property type="term" value="P:histamine uptake"/>
    <property type="evidence" value="ECO:0007669"/>
    <property type="project" value="Ensembl"/>
</dbReference>
<evidence type="ECO:0000256" key="5">
    <source>
        <dbReference type="ARBA" id="ARBA00022692"/>
    </source>
</evidence>
<dbReference type="GO" id="GO:0015234">
    <property type="term" value="F:thiamine transmembrane transporter activity"/>
    <property type="evidence" value="ECO:0007669"/>
    <property type="project" value="Ensembl"/>
</dbReference>
<dbReference type="GO" id="GO:0016324">
    <property type="term" value="C:apical plasma membrane"/>
    <property type="evidence" value="ECO:0007669"/>
    <property type="project" value="Ensembl"/>
</dbReference>
<feature type="transmembrane region" description="Helical" evidence="25">
    <location>
        <begin position="495"/>
        <end position="512"/>
    </location>
</feature>
<dbReference type="CDD" id="cd17379">
    <property type="entry name" value="MFS_SLC22A1_2_3"/>
    <property type="match status" value="1"/>
</dbReference>
<dbReference type="Proteomes" id="UP000002279">
    <property type="component" value="Chromosome 2"/>
</dbReference>
<evidence type="ECO:0000256" key="14">
    <source>
        <dbReference type="ARBA" id="ARBA00035928"/>
    </source>
</evidence>
<dbReference type="GO" id="GO:0051620">
    <property type="term" value="P:norepinephrine uptake"/>
    <property type="evidence" value="ECO:0007669"/>
    <property type="project" value="Ensembl"/>
</dbReference>
<evidence type="ECO:0000313" key="27">
    <source>
        <dbReference type="Ensembl" id="ENSOANP00000053125.1"/>
    </source>
</evidence>
<dbReference type="Pfam" id="PF00083">
    <property type="entry name" value="Sugar_tr"/>
    <property type="match status" value="1"/>
</dbReference>
<feature type="transmembrane region" description="Helical" evidence="25">
    <location>
        <begin position="378"/>
        <end position="396"/>
    </location>
</feature>
<evidence type="ECO:0000256" key="15">
    <source>
        <dbReference type="ARBA" id="ARBA00036345"/>
    </source>
</evidence>
<evidence type="ECO:0000256" key="22">
    <source>
        <dbReference type="ARBA" id="ARBA00036839"/>
    </source>
</evidence>
<dbReference type="InterPro" id="IPR020846">
    <property type="entry name" value="MFS_dom"/>
</dbReference>
<dbReference type="GO" id="GO:0090494">
    <property type="term" value="P:dopamine uptake"/>
    <property type="evidence" value="ECO:0007669"/>
    <property type="project" value="Ensembl"/>
</dbReference>
<feature type="transmembrane region" description="Helical" evidence="25">
    <location>
        <begin position="347"/>
        <end position="366"/>
    </location>
</feature>
<dbReference type="GO" id="GO:0051610">
    <property type="term" value="P:serotonin uptake"/>
    <property type="evidence" value="ECO:0007669"/>
    <property type="project" value="Ensembl"/>
</dbReference>
<dbReference type="GO" id="GO:0015214">
    <property type="term" value="F:pyrimidine nucleoside transmembrane transporter activity"/>
    <property type="evidence" value="ECO:0007669"/>
    <property type="project" value="Ensembl"/>
</dbReference>
<comment type="catalytic activity">
    <reaction evidence="13">
        <text>L-histidyl-L-proline diketopiperazine(in) = L-histidyl-L-proline diketopiperazine(out)</text>
        <dbReference type="Rhea" id="RHEA:74787"/>
        <dbReference type="ChEBI" id="CHEBI:90039"/>
    </reaction>
</comment>
<evidence type="ECO:0000256" key="7">
    <source>
        <dbReference type="ARBA" id="ARBA00023065"/>
    </source>
</evidence>
<evidence type="ECO:0000256" key="11">
    <source>
        <dbReference type="ARBA" id="ARBA00035834"/>
    </source>
</evidence>
<dbReference type="InterPro" id="IPR036259">
    <property type="entry name" value="MFS_trans_sf"/>
</dbReference>
<evidence type="ECO:0000256" key="24">
    <source>
        <dbReference type="ARBA" id="ARBA00037001"/>
    </source>
</evidence>
<dbReference type="GO" id="GO:0140115">
    <property type="term" value="P:export across plasma membrane"/>
    <property type="evidence" value="ECO:0007669"/>
    <property type="project" value="Ensembl"/>
</dbReference>
<organism evidence="27 28">
    <name type="scientific">Ornithorhynchus anatinus</name>
    <name type="common">Duckbill platypus</name>
    <dbReference type="NCBI Taxonomy" id="9258"/>
    <lineage>
        <taxon>Eukaryota</taxon>
        <taxon>Metazoa</taxon>
        <taxon>Chordata</taxon>
        <taxon>Craniata</taxon>
        <taxon>Vertebrata</taxon>
        <taxon>Euteleostomi</taxon>
        <taxon>Mammalia</taxon>
        <taxon>Monotremata</taxon>
        <taxon>Ornithorhynchidae</taxon>
        <taxon>Ornithorhynchus</taxon>
    </lineage>
</organism>
<comment type="catalytic activity">
    <reaction evidence="23">
        <text>prostaglandin F2alpha(out) = prostaglandin F2alpha(in)</text>
        <dbReference type="Rhea" id="RHEA:50988"/>
        <dbReference type="ChEBI" id="CHEBI:57404"/>
    </reaction>
</comment>
<evidence type="ECO:0000256" key="4">
    <source>
        <dbReference type="ARBA" id="ARBA00022475"/>
    </source>
</evidence>
<dbReference type="PROSITE" id="PS50850">
    <property type="entry name" value="MFS"/>
    <property type="match status" value="1"/>
</dbReference>
<dbReference type="GO" id="GO:0015489">
    <property type="term" value="F:putrescine transmembrane transporter activity"/>
    <property type="evidence" value="ECO:0007669"/>
    <property type="project" value="Ensembl"/>
</dbReference>
<feature type="transmembrane region" description="Helical" evidence="25">
    <location>
        <begin position="262"/>
        <end position="281"/>
    </location>
</feature>
<evidence type="ECO:0000256" key="17">
    <source>
        <dbReference type="ARBA" id="ARBA00036483"/>
    </source>
</evidence>
<dbReference type="GO" id="GO:0005277">
    <property type="term" value="F:acetylcholine transmembrane transporter activity"/>
    <property type="evidence" value="ECO:0007669"/>
    <property type="project" value="Ensembl"/>
</dbReference>
<dbReference type="GO" id="GO:0008504">
    <property type="term" value="F:monoamine transmembrane transporter activity"/>
    <property type="evidence" value="ECO:0007669"/>
    <property type="project" value="Ensembl"/>
</dbReference>
<protein>
    <submittedName>
        <fullName evidence="27">Solute carrier family 22 member 2</fullName>
    </submittedName>
</protein>
<feature type="transmembrane region" description="Helical" evidence="25">
    <location>
        <begin position="463"/>
        <end position="483"/>
    </location>
</feature>
<evidence type="ECO:0000256" key="25">
    <source>
        <dbReference type="SAM" id="Phobius"/>
    </source>
</evidence>
<comment type="subcellular location">
    <subcellularLocation>
        <location evidence="10">Basal cell membrane</location>
        <topology evidence="10">Multi-pass membrane protein</topology>
    </subcellularLocation>
    <subcellularLocation>
        <location evidence="1">Basolateral cell membrane</location>
        <topology evidence="1">Multi-pass membrane protein</topology>
    </subcellularLocation>
</comment>
<dbReference type="InterPro" id="IPR005828">
    <property type="entry name" value="MFS_sugar_transport-like"/>
</dbReference>
<comment type="catalytic activity">
    <reaction evidence="19">
        <text>(R)-salsolinol(in) = (R)-salsolinol(out)</text>
        <dbReference type="Rhea" id="RHEA:74791"/>
        <dbReference type="ChEBI" id="CHEBI:194082"/>
    </reaction>
</comment>
<dbReference type="FunFam" id="1.20.1250.20:FF:000148">
    <property type="entry name" value="Solute carrier family 22 member 2"/>
    <property type="match status" value="1"/>
</dbReference>
<reference evidence="27" key="2">
    <citation type="submission" date="2025-08" db="UniProtKB">
        <authorList>
            <consortium name="Ensembl"/>
        </authorList>
    </citation>
    <scope>IDENTIFICATION</scope>
    <source>
        <strain evidence="27">Glennie</strain>
    </source>
</reference>
<keyword evidence="7" id="KW-0406">Ion transport</keyword>
<evidence type="ECO:0000313" key="28">
    <source>
        <dbReference type="Proteomes" id="UP000002279"/>
    </source>
</evidence>
<evidence type="ECO:0000256" key="10">
    <source>
        <dbReference type="ARBA" id="ARBA00034696"/>
    </source>
</evidence>
<dbReference type="GeneTree" id="ENSGT00940000155089"/>
<evidence type="ECO:0000256" key="9">
    <source>
        <dbReference type="ARBA" id="ARBA00023180"/>
    </source>
</evidence>
<dbReference type="OMA" id="LMELPAC"/>
<comment type="catalytic activity">
    <reaction evidence="17">
        <text>dopamine(out) = dopamine(in)</text>
        <dbReference type="Rhea" id="RHEA:73863"/>
        <dbReference type="ChEBI" id="CHEBI:59905"/>
    </reaction>
</comment>
<feature type="transmembrane region" description="Helical" evidence="25">
    <location>
        <begin position="202"/>
        <end position="223"/>
    </location>
</feature>